<dbReference type="OrthoDB" id="9793906at2"/>
<dbReference type="GO" id="GO:0016075">
    <property type="term" value="P:rRNA catabolic process"/>
    <property type="evidence" value="ECO:0007669"/>
    <property type="project" value="TreeGrafter"/>
</dbReference>
<proteinExistence type="inferred from homology"/>
<evidence type="ECO:0000256" key="3">
    <source>
        <dbReference type="PIRNR" id="PIRNR033490"/>
    </source>
</evidence>
<dbReference type="PIRSF" id="PIRSF033490">
    <property type="entry name" value="MazF"/>
    <property type="match status" value="1"/>
</dbReference>
<dbReference type="Proteomes" id="UP000441797">
    <property type="component" value="Unassembled WGS sequence"/>
</dbReference>
<keyword evidence="3" id="KW-0540">Nuclease</keyword>
<organism evidence="4 5">
    <name type="scientific">Gloeocapsopsis dulcis AAB1 = 1H9</name>
    <dbReference type="NCBI Taxonomy" id="1433147"/>
    <lineage>
        <taxon>Bacteria</taxon>
        <taxon>Bacillati</taxon>
        <taxon>Cyanobacteriota</taxon>
        <taxon>Cyanophyceae</taxon>
        <taxon>Oscillatoriophycideae</taxon>
        <taxon>Chroococcales</taxon>
        <taxon>Chroococcaceae</taxon>
        <taxon>Gloeocapsopsis</taxon>
        <taxon>Gloeocapsopsis dulcis</taxon>
    </lineage>
</organism>
<evidence type="ECO:0000256" key="1">
    <source>
        <dbReference type="ARBA" id="ARBA00007521"/>
    </source>
</evidence>
<dbReference type="Pfam" id="PF02452">
    <property type="entry name" value="PemK_toxin"/>
    <property type="match status" value="1"/>
</dbReference>
<dbReference type="SUPFAM" id="SSF50118">
    <property type="entry name" value="Cell growth inhibitor/plasmid maintenance toxic component"/>
    <property type="match status" value="1"/>
</dbReference>
<evidence type="ECO:0000313" key="4">
    <source>
        <dbReference type="EMBL" id="MUL39369.1"/>
    </source>
</evidence>
<dbReference type="GO" id="GO:0016787">
    <property type="term" value="F:hydrolase activity"/>
    <property type="evidence" value="ECO:0007669"/>
    <property type="project" value="UniProtKB-KW"/>
</dbReference>
<dbReference type="PANTHER" id="PTHR33988">
    <property type="entry name" value="ENDORIBONUCLEASE MAZF-RELATED"/>
    <property type="match status" value="1"/>
</dbReference>
<name>A0A6N8G2Q1_9CHRO</name>
<keyword evidence="2" id="KW-1277">Toxin-antitoxin system</keyword>
<keyword evidence="3" id="KW-0255">Endonuclease</keyword>
<evidence type="ECO:0000313" key="5">
    <source>
        <dbReference type="Proteomes" id="UP000441797"/>
    </source>
</evidence>
<keyword evidence="3" id="KW-0378">Hydrolase</keyword>
<dbReference type="GO" id="GO:0004521">
    <property type="term" value="F:RNA endonuclease activity"/>
    <property type="evidence" value="ECO:0007669"/>
    <property type="project" value="TreeGrafter"/>
</dbReference>
<dbReference type="AlphaFoldDB" id="A0A6N8G2Q1"/>
<comment type="caution">
    <text evidence="4">The sequence shown here is derived from an EMBL/GenBank/DDBJ whole genome shotgun (WGS) entry which is preliminary data.</text>
</comment>
<dbReference type="GO" id="GO:0003677">
    <property type="term" value="F:DNA binding"/>
    <property type="evidence" value="ECO:0007669"/>
    <property type="project" value="InterPro"/>
</dbReference>
<dbReference type="RefSeq" id="WP_105218651.1">
    <property type="nucleotide sequence ID" value="NZ_CAWNSU010000005.1"/>
</dbReference>
<protein>
    <recommendedName>
        <fullName evidence="3">mRNA interferase</fullName>
        <ecNumber evidence="3">3.1.-.-</ecNumber>
    </recommendedName>
</protein>
<dbReference type="EC" id="3.1.-.-" evidence="3"/>
<dbReference type="GO" id="GO:0006402">
    <property type="term" value="P:mRNA catabolic process"/>
    <property type="evidence" value="ECO:0007669"/>
    <property type="project" value="TreeGrafter"/>
</dbReference>
<dbReference type="PANTHER" id="PTHR33988:SF1">
    <property type="entry name" value="ENDORIBONUCLEASE MAZF7-RELATED"/>
    <property type="match status" value="1"/>
</dbReference>
<comment type="function">
    <text evidence="3">Toxic component of a type II toxin-antitoxin (TA) system.</text>
</comment>
<dbReference type="Gene3D" id="2.30.30.110">
    <property type="match status" value="1"/>
</dbReference>
<dbReference type="InterPro" id="IPR011067">
    <property type="entry name" value="Plasmid_toxin/cell-grow_inhib"/>
</dbReference>
<sequence length="131" mass="14849">MPNGKLTYKRGDIWWINLKPVIGSETDKERPCLILQNDTGNQYSPATIVAPILPGTRTFPFVVNVKSTQQNGLDKDRYICLSQMRAVDASRIRGKLGELEGEYWEEIEKAVCIELGFSSAFDEKVVHTRVF</sequence>
<dbReference type="InterPro" id="IPR003477">
    <property type="entry name" value="PemK-like"/>
</dbReference>
<accession>A0A6N8G2Q1</accession>
<comment type="similarity">
    <text evidence="1 3">Belongs to the PemK/MazF family.</text>
</comment>
<keyword evidence="5" id="KW-1185">Reference proteome</keyword>
<gene>
    <name evidence="4" type="ORF">BWI75_24560</name>
</gene>
<evidence type="ECO:0000256" key="2">
    <source>
        <dbReference type="ARBA" id="ARBA00022649"/>
    </source>
</evidence>
<reference evidence="4 5" key="1">
    <citation type="journal article" date="2019" name="Front. Microbiol.">
        <title>Genomic Features for Desiccation Tolerance and Sugar Biosynthesis in the Extremophile Gloeocapsopsis sp. UTEX B3054.</title>
        <authorList>
            <person name="Urrejola C."/>
            <person name="Alcorta J."/>
            <person name="Salas L."/>
            <person name="Vasquez M."/>
            <person name="Polz M.F."/>
            <person name="Vicuna R."/>
            <person name="Diez B."/>
        </authorList>
    </citation>
    <scope>NUCLEOTIDE SEQUENCE [LARGE SCALE GENOMIC DNA]</scope>
    <source>
        <strain evidence="4 5">1H9</strain>
    </source>
</reference>
<dbReference type="EMBL" id="NAPY01000076">
    <property type="protein sequence ID" value="MUL39369.1"/>
    <property type="molecule type" value="Genomic_DNA"/>
</dbReference>